<evidence type="ECO:0000256" key="4">
    <source>
        <dbReference type="ARBA" id="ARBA00023163"/>
    </source>
</evidence>
<proteinExistence type="inferred from homology"/>
<evidence type="ECO:0000256" key="1">
    <source>
        <dbReference type="ARBA" id="ARBA00011046"/>
    </source>
</evidence>
<keyword evidence="2" id="KW-0805">Transcription regulation</keyword>
<accession>A0A0S4QIK2</accession>
<evidence type="ECO:0000313" key="5">
    <source>
        <dbReference type="EMBL" id="CUU54616.1"/>
    </source>
</evidence>
<evidence type="ECO:0000256" key="3">
    <source>
        <dbReference type="ARBA" id="ARBA00023125"/>
    </source>
</evidence>
<comment type="similarity">
    <text evidence="1">Belongs to the BlaI transcriptional regulatory family.</text>
</comment>
<sequence length="130" mass="14611">MMMAGDRRPPGDLERTVMETLRSAARPLTPREVQNLLGGDLAYTTVLTILTRLYDKGLLDRQRVGRAHAYSPVTDEAGMTVRRLHQVLDEAPGREIVLARFLGSLSRRDGQLVREMLRELDARQAPDEGD</sequence>
<dbReference type="InterPro" id="IPR005650">
    <property type="entry name" value="BlaI_family"/>
</dbReference>
<dbReference type="SUPFAM" id="SSF46785">
    <property type="entry name" value="Winged helix' DNA-binding domain"/>
    <property type="match status" value="1"/>
</dbReference>
<keyword evidence="6" id="KW-1185">Reference proteome</keyword>
<dbReference type="Pfam" id="PF03965">
    <property type="entry name" value="Penicillinase_R"/>
    <property type="match status" value="1"/>
</dbReference>
<keyword evidence="4" id="KW-0804">Transcription</keyword>
<protein>
    <submittedName>
        <fullName evidence="5">Predicted transcriptional regulator</fullName>
    </submittedName>
</protein>
<evidence type="ECO:0000313" key="6">
    <source>
        <dbReference type="Proteomes" id="UP000198802"/>
    </source>
</evidence>
<dbReference type="Proteomes" id="UP000198802">
    <property type="component" value="Unassembled WGS sequence"/>
</dbReference>
<dbReference type="EMBL" id="FAOZ01000003">
    <property type="protein sequence ID" value="CUU54616.1"/>
    <property type="molecule type" value="Genomic_DNA"/>
</dbReference>
<name>A0A0S4QIK2_9ACTN</name>
<dbReference type="InterPro" id="IPR036388">
    <property type="entry name" value="WH-like_DNA-bd_sf"/>
</dbReference>
<reference evidence="6" key="1">
    <citation type="submission" date="2015-11" db="EMBL/GenBank/DDBJ databases">
        <authorList>
            <person name="Varghese N."/>
        </authorList>
    </citation>
    <scope>NUCLEOTIDE SEQUENCE [LARGE SCALE GENOMIC DNA]</scope>
    <source>
        <strain evidence="6">DSM 45899</strain>
    </source>
</reference>
<dbReference type="GO" id="GO:0003677">
    <property type="term" value="F:DNA binding"/>
    <property type="evidence" value="ECO:0007669"/>
    <property type="project" value="UniProtKB-KW"/>
</dbReference>
<dbReference type="GO" id="GO:0045892">
    <property type="term" value="P:negative regulation of DNA-templated transcription"/>
    <property type="evidence" value="ECO:0007669"/>
    <property type="project" value="InterPro"/>
</dbReference>
<dbReference type="InterPro" id="IPR036390">
    <property type="entry name" value="WH_DNA-bd_sf"/>
</dbReference>
<gene>
    <name evidence="5" type="ORF">Ga0074812_103106</name>
</gene>
<dbReference type="AlphaFoldDB" id="A0A0S4QIK2"/>
<organism evidence="5 6">
    <name type="scientific">Parafrankia irregularis</name>
    <dbReference type="NCBI Taxonomy" id="795642"/>
    <lineage>
        <taxon>Bacteria</taxon>
        <taxon>Bacillati</taxon>
        <taxon>Actinomycetota</taxon>
        <taxon>Actinomycetes</taxon>
        <taxon>Frankiales</taxon>
        <taxon>Frankiaceae</taxon>
        <taxon>Parafrankia</taxon>
    </lineage>
</organism>
<keyword evidence="3" id="KW-0238">DNA-binding</keyword>
<evidence type="ECO:0000256" key="2">
    <source>
        <dbReference type="ARBA" id="ARBA00023015"/>
    </source>
</evidence>
<dbReference type="Gene3D" id="1.10.10.10">
    <property type="entry name" value="Winged helix-like DNA-binding domain superfamily/Winged helix DNA-binding domain"/>
    <property type="match status" value="1"/>
</dbReference>